<dbReference type="EMBL" id="CM042013">
    <property type="protein sequence ID" value="KAI3736516.1"/>
    <property type="molecule type" value="Genomic_DNA"/>
</dbReference>
<reference evidence="1 2" key="2">
    <citation type="journal article" date="2022" name="Mol. Ecol. Resour.">
        <title>The genomes of chicory, endive, great burdock and yacon provide insights into Asteraceae paleo-polyploidization history and plant inulin production.</title>
        <authorList>
            <person name="Fan W."/>
            <person name="Wang S."/>
            <person name="Wang H."/>
            <person name="Wang A."/>
            <person name="Jiang F."/>
            <person name="Liu H."/>
            <person name="Zhao H."/>
            <person name="Xu D."/>
            <person name="Zhang Y."/>
        </authorList>
    </citation>
    <scope>NUCLEOTIDE SEQUENCE [LARGE SCALE GENOMIC DNA]</scope>
    <source>
        <strain evidence="2">cv. Punajuju</strain>
        <tissue evidence="1">Leaves</tissue>
    </source>
</reference>
<comment type="caution">
    <text evidence="1">The sequence shown here is derived from an EMBL/GenBank/DDBJ whole genome shotgun (WGS) entry which is preliminary data.</text>
</comment>
<dbReference type="Proteomes" id="UP001055811">
    <property type="component" value="Linkage Group LG05"/>
</dbReference>
<evidence type="ECO:0000313" key="2">
    <source>
        <dbReference type="Proteomes" id="UP001055811"/>
    </source>
</evidence>
<proteinExistence type="predicted"/>
<name>A0ACB9CQH3_CICIN</name>
<evidence type="ECO:0000313" key="1">
    <source>
        <dbReference type="EMBL" id="KAI3736516.1"/>
    </source>
</evidence>
<reference evidence="2" key="1">
    <citation type="journal article" date="2022" name="Mol. Ecol. Resour.">
        <title>The genomes of chicory, endive, great burdock and yacon provide insights into Asteraceae palaeo-polyploidization history and plant inulin production.</title>
        <authorList>
            <person name="Fan W."/>
            <person name="Wang S."/>
            <person name="Wang H."/>
            <person name="Wang A."/>
            <person name="Jiang F."/>
            <person name="Liu H."/>
            <person name="Zhao H."/>
            <person name="Xu D."/>
            <person name="Zhang Y."/>
        </authorList>
    </citation>
    <scope>NUCLEOTIDE SEQUENCE [LARGE SCALE GENOMIC DNA]</scope>
    <source>
        <strain evidence="2">cv. Punajuju</strain>
    </source>
</reference>
<protein>
    <submittedName>
        <fullName evidence="1">Uncharacterized protein</fullName>
    </submittedName>
</protein>
<accession>A0ACB9CQH3</accession>
<gene>
    <name evidence="1" type="ORF">L2E82_26328</name>
</gene>
<sequence length="149" mass="16991">MESNPPKILTENWVRLNSHQSQESQTQNDDKKQEALSLCNLATRTHENLEATHPKEPFSDEHDEDFDFSSAGTTLPENKLCSADELFSVGKFYSQNPRFETSCILTQGWRISRIGAREAMEVAEATEEGSNSKEEEDADIVSWRVYVYN</sequence>
<organism evidence="1 2">
    <name type="scientific">Cichorium intybus</name>
    <name type="common">Chicory</name>
    <dbReference type="NCBI Taxonomy" id="13427"/>
    <lineage>
        <taxon>Eukaryota</taxon>
        <taxon>Viridiplantae</taxon>
        <taxon>Streptophyta</taxon>
        <taxon>Embryophyta</taxon>
        <taxon>Tracheophyta</taxon>
        <taxon>Spermatophyta</taxon>
        <taxon>Magnoliopsida</taxon>
        <taxon>eudicotyledons</taxon>
        <taxon>Gunneridae</taxon>
        <taxon>Pentapetalae</taxon>
        <taxon>asterids</taxon>
        <taxon>campanulids</taxon>
        <taxon>Asterales</taxon>
        <taxon>Asteraceae</taxon>
        <taxon>Cichorioideae</taxon>
        <taxon>Cichorieae</taxon>
        <taxon>Cichoriinae</taxon>
        <taxon>Cichorium</taxon>
    </lineage>
</organism>
<keyword evidence="2" id="KW-1185">Reference proteome</keyword>